<keyword evidence="4" id="KW-1185">Reference proteome</keyword>
<dbReference type="Proteomes" id="UP000656548">
    <property type="component" value="Unassembled WGS sequence"/>
</dbReference>
<gene>
    <name evidence="3" type="ORF">H4W30_004859</name>
</gene>
<dbReference type="InterPro" id="IPR000772">
    <property type="entry name" value="Ricin_B_lectin"/>
</dbReference>
<evidence type="ECO:0000259" key="2">
    <source>
        <dbReference type="SMART" id="SM00458"/>
    </source>
</evidence>
<feature type="domain" description="Ricin B lectin" evidence="2">
    <location>
        <begin position="856"/>
        <end position="996"/>
    </location>
</feature>
<dbReference type="PROSITE" id="PS50231">
    <property type="entry name" value="RICIN_B_LECTIN"/>
    <property type="match status" value="1"/>
</dbReference>
<dbReference type="SUPFAM" id="SSF110221">
    <property type="entry name" value="AbfB domain"/>
    <property type="match status" value="1"/>
</dbReference>
<dbReference type="InterPro" id="IPR036195">
    <property type="entry name" value="AbfB_ABD_sf"/>
</dbReference>
<reference evidence="3 4" key="1">
    <citation type="submission" date="2020-10" db="EMBL/GenBank/DDBJ databases">
        <title>Sequencing the genomes of 1000 actinobacteria strains.</title>
        <authorList>
            <person name="Klenk H.-P."/>
        </authorList>
    </citation>
    <scope>NUCLEOTIDE SEQUENCE [LARGE SCALE GENOMIC DNA]</scope>
    <source>
        <strain evidence="3 4">DSM 46661</strain>
    </source>
</reference>
<protein>
    <recommendedName>
        <fullName evidence="2">Ricin B lectin domain-containing protein</fullName>
    </recommendedName>
</protein>
<dbReference type="InterPro" id="IPR035992">
    <property type="entry name" value="Ricin_B-like_lectins"/>
</dbReference>
<dbReference type="CDD" id="cd00161">
    <property type="entry name" value="beta-trefoil_Ricin-like"/>
    <property type="match status" value="1"/>
</dbReference>
<proteinExistence type="predicted"/>
<dbReference type="Pfam" id="PF05270">
    <property type="entry name" value="AbfB"/>
    <property type="match status" value="1"/>
</dbReference>
<organism evidence="3 4">
    <name type="scientific">Amycolatopsis roodepoortensis</name>
    <dbReference type="NCBI Taxonomy" id="700274"/>
    <lineage>
        <taxon>Bacteria</taxon>
        <taxon>Bacillati</taxon>
        <taxon>Actinomycetota</taxon>
        <taxon>Actinomycetes</taxon>
        <taxon>Pseudonocardiales</taxon>
        <taxon>Pseudonocardiaceae</taxon>
        <taxon>Amycolatopsis</taxon>
    </lineage>
</organism>
<dbReference type="InterPro" id="IPR007934">
    <property type="entry name" value="AbfB_ABD"/>
</dbReference>
<evidence type="ECO:0000313" key="3">
    <source>
        <dbReference type="EMBL" id="MBE1577799.1"/>
    </source>
</evidence>
<evidence type="ECO:0000313" key="4">
    <source>
        <dbReference type="Proteomes" id="UP000656548"/>
    </source>
</evidence>
<dbReference type="Pfam" id="PF00652">
    <property type="entry name" value="Ricin_B_lectin"/>
    <property type="match status" value="1"/>
</dbReference>
<comment type="caution">
    <text evidence="3">The sequence shown here is derived from an EMBL/GenBank/DDBJ whole genome shotgun (WGS) entry which is preliminary data.</text>
</comment>
<dbReference type="EMBL" id="JADBEJ010000005">
    <property type="protein sequence ID" value="MBE1577799.1"/>
    <property type="molecule type" value="Genomic_DNA"/>
</dbReference>
<dbReference type="Gene3D" id="2.80.10.50">
    <property type="match status" value="2"/>
</dbReference>
<dbReference type="SMART" id="SM00458">
    <property type="entry name" value="RICIN"/>
    <property type="match status" value="1"/>
</dbReference>
<keyword evidence="1" id="KW-0732">Signal</keyword>
<name>A0ABR9LAT5_9PSEU</name>
<dbReference type="Pfam" id="PF08310">
    <property type="entry name" value="LGFP"/>
    <property type="match status" value="5"/>
</dbReference>
<evidence type="ECO:0000256" key="1">
    <source>
        <dbReference type="SAM" id="SignalP"/>
    </source>
</evidence>
<feature type="chain" id="PRO_5046423240" description="Ricin B lectin domain-containing protein" evidence="1">
    <location>
        <begin position="23"/>
        <end position="998"/>
    </location>
</feature>
<feature type="signal peptide" evidence="1">
    <location>
        <begin position="1"/>
        <end position="22"/>
    </location>
</feature>
<accession>A0ABR9LAT5</accession>
<dbReference type="SUPFAM" id="SSF50370">
    <property type="entry name" value="Ricin B-like lectins"/>
    <property type="match status" value="1"/>
</dbReference>
<dbReference type="InterPro" id="IPR013207">
    <property type="entry name" value="LGFP"/>
</dbReference>
<sequence>MIIATAIVATTAGVAAPVTAFAAPPSAPAAAAQSTDIDKGNAAAVLKIVAGPDLLVLSDRGFVAAMYYAADDIDKQHPLEPEHQKLKETAIAALAADGEAASTQWIKVGIHDAHREDEKIVTDRRQQQEQERAAKALAASTLSIPVDNTVLAKSIFDFIVHLELNADGYKDMAVKEAARTALRGTADDQWRFLTVVLFAEHKKDVDRVIQDDATKDEAAKAAERAKAAKANAVSHTLGSVPPARLEYLINLKDRDFVVEIWKSVPRDTEVHGAAEDAVGSLDPADWAFFINQGAEEAHLRDIVNELAKRDQEYIRLITELRTRAANQLIRPALVAAADAALAAKRSDREKFLRTGQYENLVQTLRVDAYSGVDVYLTDRNGDVVLEQWQPGDRPEARWRIEPGLSNPECFSFQSVSRPNHYLRWRSGASSAANTAMIPPQSQRVRAYVDPTDGSNAFKGDATWCVRGDASSVSIRPSRSSAKYLFVTGAIDDDNYAIATKWHAEAPLAPHPIDRRYAAEQPLRDKLGKPVGDFVPEGTSNGVGLGHRLYERGRLYLTAGNDGTTQRFAVQAVYNGPVLDKLLALGGPAGVGGAMTDQVPTKDGNGQVLRVVKPTMGGPNLHIMWSASTGVHIVFGLIGEIWANSGGETGPYGYPLSDEGTVSGTNVRYNRFVAGTIYYVPGSAIRQVKGELHRKFAAMGFEAGMGYPLADAGTYGPDASPMQRFTSGSVYITRNGTVAINGDIHRKFAEHGYETGPLGHPTGDIRSTSDGVGKVADFATGSGSIYWHPSTGARLVYGSISAKYKSMGAERSYLGYPKSDETGLPMGRRNVFQNGRIDWSSETGSTIAYRVAAVPHKTVDLRGAKSGRCIQTAGLIGEGALNDLAGMELWDCVGGVKQLWDVTHLGNNVYVLKNRHSGKCLDLRYGELHNGNSIVQYQCHNGSTQQWEFTTTADGSVALRSVHSAKIVEAAGGADPNATAVVQQVDSGQAHQRWTVRPY</sequence>
<dbReference type="RefSeq" id="WP_192744910.1">
    <property type="nucleotide sequence ID" value="NZ_JADBEJ010000005.1"/>
</dbReference>